<dbReference type="InterPro" id="IPR055140">
    <property type="entry name" value="Thiolase_C_2"/>
</dbReference>
<feature type="non-terminal residue" evidence="2">
    <location>
        <position position="1"/>
    </location>
</feature>
<keyword evidence="3" id="KW-1185">Reference proteome</keyword>
<sequence length="259" mass="27768">PKGFAPLMFGNAGLEHMKLFGTKPEHFAKIAAKNHKHSLNNPYSQFRDGHSVETVLKSPKIYGCLTKLQCCPTSDGAGAAIICDEETMKKLKKENEAVEILAMELTTDVPKVYENCREIVGGSMTKMSASQAFKKTGLTPKDIGVVELHDCFSANELITYEALGLCGEGKAGEFIDRGDNTYGGQVVVNPSGGLTSKGHPLGATGFAQCAELCWQLRGIAGKRQVPNLKYALQHNLGLGGACVVAISKKYNNEKSKGTS</sequence>
<dbReference type="CDD" id="cd00829">
    <property type="entry name" value="SCP-x_thiolase"/>
    <property type="match status" value="1"/>
</dbReference>
<dbReference type="PANTHER" id="PTHR42870">
    <property type="entry name" value="ACETYL-COA C-ACETYLTRANSFERASE"/>
    <property type="match status" value="1"/>
</dbReference>
<dbReference type="Pfam" id="PF22691">
    <property type="entry name" value="Thiolase_C_1"/>
    <property type="match status" value="1"/>
</dbReference>
<dbReference type="Proteomes" id="UP000001593">
    <property type="component" value="Unassembled WGS sequence"/>
</dbReference>
<dbReference type="eggNOG" id="KOG1406">
    <property type="taxonomic scope" value="Eukaryota"/>
</dbReference>
<dbReference type="InterPro" id="IPR016039">
    <property type="entry name" value="Thiolase-like"/>
</dbReference>
<dbReference type="KEGG" id="nve:5495588"/>
<dbReference type="GO" id="GO:0016746">
    <property type="term" value="F:acyltransferase activity"/>
    <property type="evidence" value="ECO:0007669"/>
    <property type="project" value="InterPro"/>
</dbReference>
<dbReference type="FunFam" id="3.40.47.10:FF:000126">
    <property type="entry name" value="Protein CBG20965"/>
    <property type="match status" value="1"/>
</dbReference>
<dbReference type="EMBL" id="DS480075">
    <property type="protein sequence ID" value="EDO25344.1"/>
    <property type="molecule type" value="Genomic_DNA"/>
</dbReference>
<proteinExistence type="predicted"/>
<dbReference type="InParanoid" id="A8DWR6"/>
<evidence type="ECO:0000259" key="1">
    <source>
        <dbReference type="Pfam" id="PF22691"/>
    </source>
</evidence>
<dbReference type="SUPFAM" id="SSF53901">
    <property type="entry name" value="Thiolase-like"/>
    <property type="match status" value="2"/>
</dbReference>
<dbReference type="HOGENOM" id="CLU_035425_1_0_1"/>
<gene>
    <name evidence="2" type="ORF">NEMVEDRAFT_v1g157556</name>
</gene>
<evidence type="ECO:0000313" key="3">
    <source>
        <dbReference type="Proteomes" id="UP000001593"/>
    </source>
</evidence>
<dbReference type="OMA" id="NIWEICQ"/>
<dbReference type="AlphaFoldDB" id="A8DWR6"/>
<organism evidence="2 3">
    <name type="scientific">Nematostella vectensis</name>
    <name type="common">Starlet sea anemone</name>
    <dbReference type="NCBI Taxonomy" id="45351"/>
    <lineage>
        <taxon>Eukaryota</taxon>
        <taxon>Metazoa</taxon>
        <taxon>Cnidaria</taxon>
        <taxon>Anthozoa</taxon>
        <taxon>Hexacorallia</taxon>
        <taxon>Actiniaria</taxon>
        <taxon>Edwardsiidae</taxon>
        <taxon>Nematostella</taxon>
    </lineage>
</organism>
<name>A8DWR6_NEMVE</name>
<dbReference type="PANTHER" id="PTHR42870:SF1">
    <property type="entry name" value="NON-SPECIFIC LIPID-TRANSFER PROTEIN-LIKE 2"/>
    <property type="match status" value="1"/>
</dbReference>
<feature type="domain" description="Thiolase C-terminal" evidence="1">
    <location>
        <begin position="122"/>
        <end position="238"/>
    </location>
</feature>
<dbReference type="STRING" id="45351.A8DWR6"/>
<accession>A8DWR6</accession>
<evidence type="ECO:0000313" key="2">
    <source>
        <dbReference type="EMBL" id="EDO25344.1"/>
    </source>
</evidence>
<dbReference type="Gene3D" id="3.40.47.10">
    <property type="match status" value="1"/>
</dbReference>
<reference evidence="2 3" key="1">
    <citation type="journal article" date="2007" name="Science">
        <title>Sea anemone genome reveals ancestral eumetazoan gene repertoire and genomic organization.</title>
        <authorList>
            <person name="Putnam N.H."/>
            <person name="Srivastava M."/>
            <person name="Hellsten U."/>
            <person name="Dirks B."/>
            <person name="Chapman J."/>
            <person name="Salamov A."/>
            <person name="Terry A."/>
            <person name="Shapiro H."/>
            <person name="Lindquist E."/>
            <person name="Kapitonov V.V."/>
            <person name="Jurka J."/>
            <person name="Genikhovich G."/>
            <person name="Grigoriev I.V."/>
            <person name="Lucas S.M."/>
            <person name="Steele R.E."/>
            <person name="Finnerty J.R."/>
            <person name="Technau U."/>
            <person name="Martindale M.Q."/>
            <person name="Rokhsar D.S."/>
        </authorList>
    </citation>
    <scope>NUCLEOTIDE SEQUENCE [LARGE SCALE GENOMIC DNA]</scope>
    <source>
        <strain evidence="3">CH2 X CH6</strain>
    </source>
</reference>
<protein>
    <recommendedName>
        <fullName evidence="1">Thiolase C-terminal domain-containing protein</fullName>
    </recommendedName>
</protein>
<dbReference type="PhylomeDB" id="A8DWR6"/>